<dbReference type="SUPFAM" id="SSF56954">
    <property type="entry name" value="Outer membrane efflux proteins (OEP)"/>
    <property type="match status" value="1"/>
</dbReference>
<keyword evidence="3" id="KW-0813">Transport</keyword>
<dbReference type="GO" id="GO:0015562">
    <property type="term" value="F:efflux transmembrane transporter activity"/>
    <property type="evidence" value="ECO:0007669"/>
    <property type="project" value="InterPro"/>
</dbReference>
<dbReference type="Pfam" id="PF02321">
    <property type="entry name" value="OEP"/>
    <property type="match status" value="1"/>
</dbReference>
<name>A0A7G5XKD5_9BACT</name>
<dbReference type="Gene3D" id="1.20.1600.10">
    <property type="entry name" value="Outer membrane efflux proteins (OEP)"/>
    <property type="match status" value="1"/>
</dbReference>
<evidence type="ECO:0000256" key="3">
    <source>
        <dbReference type="ARBA" id="ARBA00022448"/>
    </source>
</evidence>
<comment type="similarity">
    <text evidence="2">Belongs to the outer membrane factor (OMF) (TC 1.B.17) family.</text>
</comment>
<dbReference type="GO" id="GO:0009279">
    <property type="term" value="C:cell outer membrane"/>
    <property type="evidence" value="ECO:0007669"/>
    <property type="project" value="UniProtKB-SubCell"/>
</dbReference>
<evidence type="ECO:0000256" key="1">
    <source>
        <dbReference type="ARBA" id="ARBA00004442"/>
    </source>
</evidence>
<keyword evidence="10" id="KW-1185">Reference proteome</keyword>
<keyword evidence="8" id="KW-0732">Signal</keyword>
<sequence>MKNYLIKAVVLLLSVASTQITQAQSTEMSLKDVLQVVSVGNRQLQIRALELKRADELVKEAKSYLLPSVQFNSSYLVFAERPVIYLRDETATPKANDIKYGGRLAFDANVTAVYAITNPVAKSELKSAVLQKQMDVQSKRAYEEQLAMEVSQLYYTVLFYEKQKKVLMQSLWRNEQALTDAKNLFLQGKNLKTDTLSHFISVQNIRLAISSLDNQVQIAFLQLKQLMGIESTMDISLSDTLSVEADAAAFEIAASLVDIARQNRTDISMSKLGIEQRKIQLQKTKAMYKPQLLTFAQYQVQSQADDFGFRYYGLPRTSFAGLRLSIPLYSGNRLKYQSTAVSVSVKQQELALADLDTKVQTKLTALSLRLQDEKSQWAIQKQNVEAALINYKMSNERYRSGLSNRLELNDAELALTKAKLEESRLQYSIQLLFVDLKKEMGVLKLINE</sequence>
<feature type="signal peptide" evidence="8">
    <location>
        <begin position="1"/>
        <end position="23"/>
    </location>
</feature>
<keyword evidence="6" id="KW-0472">Membrane</keyword>
<evidence type="ECO:0000313" key="9">
    <source>
        <dbReference type="EMBL" id="QNA45938.1"/>
    </source>
</evidence>
<comment type="subcellular location">
    <subcellularLocation>
        <location evidence="1">Cell outer membrane</location>
    </subcellularLocation>
</comment>
<dbReference type="GO" id="GO:1990281">
    <property type="term" value="C:efflux pump complex"/>
    <property type="evidence" value="ECO:0007669"/>
    <property type="project" value="TreeGrafter"/>
</dbReference>
<evidence type="ECO:0000256" key="4">
    <source>
        <dbReference type="ARBA" id="ARBA00022452"/>
    </source>
</evidence>
<keyword evidence="7" id="KW-0998">Cell outer membrane</keyword>
<reference evidence="10" key="1">
    <citation type="submission" date="2020-08" db="EMBL/GenBank/DDBJ databases">
        <title>Lacibacter sp. S13-6-6 genome sequencing.</title>
        <authorList>
            <person name="Jin L."/>
        </authorList>
    </citation>
    <scope>NUCLEOTIDE SEQUENCE [LARGE SCALE GENOMIC DNA]</scope>
    <source>
        <strain evidence="10">S13-6-6</strain>
    </source>
</reference>
<dbReference type="KEGG" id="lacs:H4075_07040"/>
<dbReference type="Proteomes" id="UP000515344">
    <property type="component" value="Chromosome"/>
</dbReference>
<evidence type="ECO:0000313" key="10">
    <source>
        <dbReference type="Proteomes" id="UP000515344"/>
    </source>
</evidence>
<gene>
    <name evidence="9" type="ORF">H4075_07040</name>
</gene>
<dbReference type="InterPro" id="IPR051906">
    <property type="entry name" value="TolC-like"/>
</dbReference>
<evidence type="ECO:0000256" key="8">
    <source>
        <dbReference type="SAM" id="SignalP"/>
    </source>
</evidence>
<dbReference type="PANTHER" id="PTHR30026:SF20">
    <property type="entry name" value="OUTER MEMBRANE PROTEIN TOLC"/>
    <property type="match status" value="1"/>
</dbReference>
<dbReference type="RefSeq" id="WP_182805427.1">
    <property type="nucleotide sequence ID" value="NZ_CP060007.1"/>
</dbReference>
<protein>
    <submittedName>
        <fullName evidence="9">TolC family protein</fullName>
    </submittedName>
</protein>
<dbReference type="AlphaFoldDB" id="A0A7G5XKD5"/>
<proteinExistence type="inferred from homology"/>
<dbReference type="PANTHER" id="PTHR30026">
    <property type="entry name" value="OUTER MEMBRANE PROTEIN TOLC"/>
    <property type="match status" value="1"/>
</dbReference>
<keyword evidence="5" id="KW-0812">Transmembrane</keyword>
<accession>A0A7G5XKD5</accession>
<evidence type="ECO:0000256" key="6">
    <source>
        <dbReference type="ARBA" id="ARBA00023136"/>
    </source>
</evidence>
<organism evidence="9 10">
    <name type="scientific">Lacibacter sediminis</name>
    <dbReference type="NCBI Taxonomy" id="2760713"/>
    <lineage>
        <taxon>Bacteria</taxon>
        <taxon>Pseudomonadati</taxon>
        <taxon>Bacteroidota</taxon>
        <taxon>Chitinophagia</taxon>
        <taxon>Chitinophagales</taxon>
        <taxon>Chitinophagaceae</taxon>
        <taxon>Lacibacter</taxon>
    </lineage>
</organism>
<evidence type="ECO:0000256" key="2">
    <source>
        <dbReference type="ARBA" id="ARBA00007613"/>
    </source>
</evidence>
<feature type="chain" id="PRO_5028845664" evidence="8">
    <location>
        <begin position="24"/>
        <end position="448"/>
    </location>
</feature>
<evidence type="ECO:0000256" key="7">
    <source>
        <dbReference type="ARBA" id="ARBA00023237"/>
    </source>
</evidence>
<dbReference type="EMBL" id="CP060007">
    <property type="protein sequence ID" value="QNA45938.1"/>
    <property type="molecule type" value="Genomic_DNA"/>
</dbReference>
<evidence type="ECO:0000256" key="5">
    <source>
        <dbReference type="ARBA" id="ARBA00022692"/>
    </source>
</evidence>
<dbReference type="GO" id="GO:0015288">
    <property type="term" value="F:porin activity"/>
    <property type="evidence" value="ECO:0007669"/>
    <property type="project" value="TreeGrafter"/>
</dbReference>
<keyword evidence="4" id="KW-1134">Transmembrane beta strand</keyword>
<dbReference type="InterPro" id="IPR003423">
    <property type="entry name" value="OMP_efflux"/>
</dbReference>